<dbReference type="AlphaFoldDB" id="A0A6M6JBD7"/>
<dbReference type="InterPro" id="IPR021401">
    <property type="entry name" value="DUF3040"/>
</dbReference>
<keyword evidence="1" id="KW-0812">Transmembrane</keyword>
<keyword evidence="1" id="KW-0472">Membrane</keyword>
<keyword evidence="1" id="KW-1133">Transmembrane helix</keyword>
<organism evidence="2 3">
    <name type="scientific">Pseudonocardia broussonetiae</name>
    <dbReference type="NCBI Taxonomy" id="2736640"/>
    <lineage>
        <taxon>Bacteria</taxon>
        <taxon>Bacillati</taxon>
        <taxon>Actinomycetota</taxon>
        <taxon>Actinomycetes</taxon>
        <taxon>Pseudonocardiales</taxon>
        <taxon>Pseudonocardiaceae</taxon>
        <taxon>Pseudonocardia</taxon>
    </lineage>
</organism>
<accession>A0A6M6JBD7</accession>
<proteinExistence type="predicted"/>
<reference evidence="2 3" key="1">
    <citation type="submission" date="2020-05" db="EMBL/GenBank/DDBJ databases">
        <authorList>
            <person name="Mo P."/>
        </authorList>
    </citation>
    <scope>NUCLEOTIDE SEQUENCE [LARGE SCALE GENOMIC DNA]</scope>
    <source>
        <strain evidence="2 3">Gen01</strain>
    </source>
</reference>
<feature type="transmembrane region" description="Helical" evidence="1">
    <location>
        <begin position="47"/>
        <end position="80"/>
    </location>
</feature>
<protein>
    <submittedName>
        <fullName evidence="2">DUF3040 domain-containing protein</fullName>
    </submittedName>
</protein>
<dbReference type="Pfam" id="PF11239">
    <property type="entry name" value="DUF3040"/>
    <property type="match status" value="1"/>
</dbReference>
<dbReference type="Proteomes" id="UP000505377">
    <property type="component" value="Chromosome"/>
</dbReference>
<dbReference type="RefSeq" id="WP_172154266.1">
    <property type="nucleotide sequence ID" value="NZ_CP053564.1"/>
</dbReference>
<keyword evidence="3" id="KW-1185">Reference proteome</keyword>
<evidence type="ECO:0000256" key="1">
    <source>
        <dbReference type="SAM" id="Phobius"/>
    </source>
</evidence>
<evidence type="ECO:0000313" key="2">
    <source>
        <dbReference type="EMBL" id="QJY44856.1"/>
    </source>
</evidence>
<sequence length="92" mass="9911">MLSDREWKTLRDVERRMLTDDPEFARSFATSAEELGRGHLDGLGLQILLVCGALVGALLLVAGSLAGALGTAAATGSIWWAWRSSATRPRRS</sequence>
<gene>
    <name evidence="2" type="ORF">HOP40_02530</name>
</gene>
<name>A0A6M6JBD7_9PSEU</name>
<dbReference type="KEGG" id="pbro:HOP40_02530"/>
<dbReference type="EMBL" id="CP053564">
    <property type="protein sequence ID" value="QJY44856.1"/>
    <property type="molecule type" value="Genomic_DNA"/>
</dbReference>
<evidence type="ECO:0000313" key="3">
    <source>
        <dbReference type="Proteomes" id="UP000505377"/>
    </source>
</evidence>